<proteinExistence type="predicted"/>
<evidence type="ECO:0000313" key="2">
    <source>
        <dbReference type="Proteomes" id="UP001163835"/>
    </source>
</evidence>
<gene>
    <name evidence="1" type="ORF">F5876DRAFT_91740</name>
</gene>
<comment type="caution">
    <text evidence="1">The sequence shown here is derived from an EMBL/GenBank/DDBJ whole genome shotgun (WGS) entry which is preliminary data.</text>
</comment>
<accession>A0ACC1TJQ9</accession>
<sequence length="194" mass="21096">MVGRREREKSGLMIEQFSGRRIMGLVGGSWCMWQPFFLIPLPKLVALIIPNITLRQRLPLRNVSGGLFNFQAFKNPPFLAYAIAAFTGFLGLYTVPTYIELSALAVSVLPNIAIYLVAIANAGTGLGSLFAVIMMDRIGMIMAVGAAGALCGMPISGAINQLTEDFHNWSATVVSVGFMVLTRLLVLKKLRGKF</sequence>
<organism evidence="1 2">
    <name type="scientific">Lentinula aff. lateritia</name>
    <dbReference type="NCBI Taxonomy" id="2804960"/>
    <lineage>
        <taxon>Eukaryota</taxon>
        <taxon>Fungi</taxon>
        <taxon>Dikarya</taxon>
        <taxon>Basidiomycota</taxon>
        <taxon>Agaricomycotina</taxon>
        <taxon>Agaricomycetes</taxon>
        <taxon>Agaricomycetidae</taxon>
        <taxon>Agaricales</taxon>
        <taxon>Marasmiineae</taxon>
        <taxon>Omphalotaceae</taxon>
        <taxon>Lentinula</taxon>
    </lineage>
</organism>
<dbReference type="Proteomes" id="UP001163835">
    <property type="component" value="Unassembled WGS sequence"/>
</dbReference>
<keyword evidence="2" id="KW-1185">Reference proteome</keyword>
<protein>
    <submittedName>
        <fullName evidence="1">Uncharacterized protein</fullName>
    </submittedName>
</protein>
<reference evidence="1" key="1">
    <citation type="submission" date="2022-09" db="EMBL/GenBank/DDBJ databases">
        <title>A Global Phylogenomic Analysis of the Shiitake Genus Lentinula.</title>
        <authorList>
            <consortium name="DOE Joint Genome Institute"/>
            <person name="Sierra-Patev S."/>
            <person name="Min B."/>
            <person name="Naranjo-Ortiz M."/>
            <person name="Looney B."/>
            <person name="Konkel Z."/>
            <person name="Slot J.C."/>
            <person name="Sakamoto Y."/>
            <person name="Steenwyk J.L."/>
            <person name="Rokas A."/>
            <person name="Carro J."/>
            <person name="Camarero S."/>
            <person name="Ferreira P."/>
            <person name="Molpeceres G."/>
            <person name="Ruiz-Duenas F.J."/>
            <person name="Serrano A."/>
            <person name="Henrissat B."/>
            <person name="Drula E."/>
            <person name="Hughes K.W."/>
            <person name="Mata J.L."/>
            <person name="Ishikawa N.K."/>
            <person name="Vargas-Isla R."/>
            <person name="Ushijima S."/>
            <person name="Smith C.A."/>
            <person name="Ahrendt S."/>
            <person name="Andreopoulos W."/>
            <person name="He G."/>
            <person name="Labutti K."/>
            <person name="Lipzen A."/>
            <person name="Ng V."/>
            <person name="Riley R."/>
            <person name="Sandor L."/>
            <person name="Barry K."/>
            <person name="Martinez A.T."/>
            <person name="Xiao Y."/>
            <person name="Gibbons J.G."/>
            <person name="Terashima K."/>
            <person name="Grigoriev I.V."/>
            <person name="Hibbett D.S."/>
        </authorList>
    </citation>
    <scope>NUCLEOTIDE SEQUENCE</scope>
    <source>
        <strain evidence="1">TMI1499</strain>
    </source>
</reference>
<evidence type="ECO:0000313" key="1">
    <source>
        <dbReference type="EMBL" id="KAJ3804779.1"/>
    </source>
</evidence>
<dbReference type="EMBL" id="MU795813">
    <property type="protein sequence ID" value="KAJ3804779.1"/>
    <property type="molecule type" value="Genomic_DNA"/>
</dbReference>
<name>A0ACC1TJQ9_9AGAR</name>